<keyword evidence="4 7" id="KW-0812">Transmembrane</keyword>
<dbReference type="HOGENOM" id="CLU_862221_0_0_2"/>
<dbReference type="SUPFAM" id="SSF53448">
    <property type="entry name" value="Nucleotide-diphospho-sugar transferases"/>
    <property type="match status" value="1"/>
</dbReference>
<dbReference type="InterPro" id="IPR050321">
    <property type="entry name" value="Glycosyltr_2/OpgH_subfam"/>
</dbReference>
<evidence type="ECO:0000256" key="7">
    <source>
        <dbReference type="SAM" id="Phobius"/>
    </source>
</evidence>
<dbReference type="GO" id="GO:0016757">
    <property type="term" value="F:glycosyltransferase activity"/>
    <property type="evidence" value="ECO:0007669"/>
    <property type="project" value="UniProtKB-KW"/>
</dbReference>
<dbReference type="STRING" id="572546.Arcpr_1853"/>
<keyword evidence="6 7" id="KW-0472">Membrane</keyword>
<keyword evidence="5 7" id="KW-1133">Transmembrane helix</keyword>
<protein>
    <submittedName>
        <fullName evidence="9">Glycosyltransferase probably involved in cell wall biogenesis-like protein</fullName>
    </submittedName>
</protein>
<dbReference type="eggNOG" id="arCOG01389">
    <property type="taxonomic scope" value="Archaea"/>
</dbReference>
<dbReference type="PANTHER" id="PTHR43867">
    <property type="entry name" value="CELLULOSE SYNTHASE CATALYTIC SUBUNIT A [UDP-FORMING]"/>
    <property type="match status" value="1"/>
</dbReference>
<keyword evidence="2" id="KW-0328">Glycosyltransferase</keyword>
<dbReference type="CAZy" id="GT2">
    <property type="family name" value="Glycosyltransferase Family 2"/>
</dbReference>
<accession>D2RFK2</accession>
<dbReference type="GeneID" id="8740549"/>
<dbReference type="InterPro" id="IPR029044">
    <property type="entry name" value="Nucleotide-diphossugar_trans"/>
</dbReference>
<evidence type="ECO:0000256" key="3">
    <source>
        <dbReference type="ARBA" id="ARBA00022679"/>
    </source>
</evidence>
<evidence type="ECO:0000256" key="2">
    <source>
        <dbReference type="ARBA" id="ARBA00022676"/>
    </source>
</evidence>
<evidence type="ECO:0000259" key="8">
    <source>
        <dbReference type="Pfam" id="PF13632"/>
    </source>
</evidence>
<name>D2RFK2_ARCPA</name>
<evidence type="ECO:0000313" key="9">
    <source>
        <dbReference type="EMBL" id="ADB58896.1"/>
    </source>
</evidence>
<feature type="domain" description="Glycosyltransferase 2-like" evidence="8">
    <location>
        <begin position="90"/>
        <end position="271"/>
    </location>
</feature>
<feature type="transmembrane region" description="Helical" evidence="7">
    <location>
        <begin position="240"/>
        <end position="263"/>
    </location>
</feature>
<keyword evidence="3" id="KW-0808">Transferase</keyword>
<organism evidence="9 10">
    <name type="scientific">Archaeoglobus profundus (strain DSM 5631 / JCM 9629 / NBRC 100127 / Av18)</name>
    <dbReference type="NCBI Taxonomy" id="572546"/>
    <lineage>
        <taxon>Archaea</taxon>
        <taxon>Methanobacteriati</taxon>
        <taxon>Methanobacteriota</taxon>
        <taxon>Archaeoglobi</taxon>
        <taxon>Archaeoglobales</taxon>
        <taxon>Archaeoglobaceae</taxon>
        <taxon>Archaeoglobus</taxon>
    </lineage>
</organism>
<keyword evidence="10" id="KW-1185">Reference proteome</keyword>
<feature type="transmembrane region" description="Helical" evidence="7">
    <location>
        <begin position="283"/>
        <end position="306"/>
    </location>
</feature>
<dbReference type="KEGG" id="apo:Arcpr_1853"/>
<dbReference type="AlphaFoldDB" id="D2RFK2"/>
<dbReference type="RefSeq" id="WP_012941231.1">
    <property type="nucleotide sequence ID" value="NC_013741.1"/>
</dbReference>
<dbReference type="PaxDb" id="572546-Arcpr_1853"/>
<evidence type="ECO:0000313" key="10">
    <source>
        <dbReference type="Proteomes" id="UP000001901"/>
    </source>
</evidence>
<gene>
    <name evidence="9" type="ordered locus">Arcpr_1853</name>
</gene>
<evidence type="ECO:0000256" key="4">
    <source>
        <dbReference type="ARBA" id="ARBA00022692"/>
    </source>
</evidence>
<reference evidence="9 10" key="1">
    <citation type="journal article" date="2010" name="Stand. Genomic Sci.">
        <title>Complete genome sequence of Archaeoglobus profundus type strain (AV18).</title>
        <authorList>
            <person name="von Jan M."/>
            <person name="Lapidus A."/>
            <person name="Del Rio T.G."/>
            <person name="Copeland A."/>
            <person name="Tice H."/>
            <person name="Cheng J.F."/>
            <person name="Lucas S."/>
            <person name="Chen F."/>
            <person name="Nolan M."/>
            <person name="Goodwin L."/>
            <person name="Han C."/>
            <person name="Pitluck S."/>
            <person name="Liolios K."/>
            <person name="Ivanova N."/>
            <person name="Mavromatis K."/>
            <person name="Ovchinnikova G."/>
            <person name="Chertkov O."/>
            <person name="Pati A."/>
            <person name="Chen A."/>
            <person name="Palaniappan K."/>
            <person name="Land M."/>
            <person name="Hauser L."/>
            <person name="Chang Y.J."/>
            <person name="Jeffries C.D."/>
            <person name="Saunders E."/>
            <person name="Brettin T."/>
            <person name="Detter J.C."/>
            <person name="Chain P."/>
            <person name="Eichinger K."/>
            <person name="Huber H."/>
            <person name="Spring S."/>
            <person name="Rohde M."/>
            <person name="Goker M."/>
            <person name="Wirth R."/>
            <person name="Woyke T."/>
            <person name="Bristow J."/>
            <person name="Eisen J.A."/>
            <person name="Markowitz V."/>
            <person name="Hugenholtz P."/>
            <person name="Kyrpides N.C."/>
            <person name="Klenk H.P."/>
        </authorList>
    </citation>
    <scope>NUCLEOTIDE SEQUENCE [LARGE SCALE GENOMIC DNA]</scope>
    <source>
        <strain evidence="10">DSM 5631 / JCM 9629 / NBRC 100127 / Av18</strain>
    </source>
</reference>
<dbReference type="GO" id="GO:0016020">
    <property type="term" value="C:membrane"/>
    <property type="evidence" value="ECO:0007669"/>
    <property type="project" value="UniProtKB-SubCell"/>
</dbReference>
<dbReference type="Pfam" id="PF13632">
    <property type="entry name" value="Glyco_trans_2_3"/>
    <property type="match status" value="1"/>
</dbReference>
<dbReference type="PANTHER" id="PTHR43867:SF2">
    <property type="entry name" value="CELLULOSE SYNTHASE CATALYTIC SUBUNIT A [UDP-FORMING]"/>
    <property type="match status" value="1"/>
</dbReference>
<sequence length="322" mass="37387">MRIAILIPVSPFEPLETVSKSVERLKKLDLKGFEVKIVYVVDKKNPNDERVDFLKKAGVDVLVRNSNRGKRAGAINDGIEFLKDFNPKYLVIFDVDSNPSVDFVKNCVYALENDEKAYLASTRRYVYNPINLPSKTVWLEYHLINFLLKRTKFKQFNGLIGVVRFDLISKYRLNEEAVAEDADFATRMHCLGYRALLVEGKLFEQAPMSWKDIFNQRCRWYYGGLQLWRYFKDVLKTKNWGFITSWISSLTLTYVVSLFLPLLPLGLPYMIHKIGFKEASKGFVGLLIHVTVLQTASIYSIVKFLIGKRVEWKPVERFEQIS</sequence>
<evidence type="ECO:0000256" key="6">
    <source>
        <dbReference type="ARBA" id="ARBA00023136"/>
    </source>
</evidence>
<evidence type="ECO:0000256" key="5">
    <source>
        <dbReference type="ARBA" id="ARBA00022989"/>
    </source>
</evidence>
<evidence type="ECO:0000256" key="1">
    <source>
        <dbReference type="ARBA" id="ARBA00004141"/>
    </source>
</evidence>
<dbReference type="Proteomes" id="UP000001901">
    <property type="component" value="Chromosome"/>
</dbReference>
<dbReference type="OrthoDB" id="43988at2157"/>
<dbReference type="EMBL" id="CP001857">
    <property type="protein sequence ID" value="ADB58896.1"/>
    <property type="molecule type" value="Genomic_DNA"/>
</dbReference>
<dbReference type="InterPro" id="IPR001173">
    <property type="entry name" value="Glyco_trans_2-like"/>
</dbReference>
<comment type="subcellular location">
    <subcellularLocation>
        <location evidence="1">Membrane</location>
        <topology evidence="1">Multi-pass membrane protein</topology>
    </subcellularLocation>
</comment>
<dbReference type="Gene3D" id="3.90.550.10">
    <property type="entry name" value="Spore Coat Polysaccharide Biosynthesis Protein SpsA, Chain A"/>
    <property type="match status" value="1"/>
</dbReference>
<proteinExistence type="predicted"/>